<dbReference type="OrthoDB" id="5639313at2"/>
<feature type="chain" id="PRO_5006912329" evidence="1">
    <location>
        <begin position="20"/>
        <end position="128"/>
    </location>
</feature>
<dbReference type="EMBL" id="LNXV01000003">
    <property type="protein sequence ID" value="KTC86886.1"/>
    <property type="molecule type" value="Genomic_DNA"/>
</dbReference>
<evidence type="ECO:0000313" key="3">
    <source>
        <dbReference type="Proteomes" id="UP000054742"/>
    </source>
</evidence>
<dbReference type="PATRIC" id="fig|29422.6.peg.118"/>
<protein>
    <submittedName>
        <fullName evidence="2">Uncharacterized protein</fullName>
    </submittedName>
</protein>
<evidence type="ECO:0000256" key="1">
    <source>
        <dbReference type="SAM" id="SignalP"/>
    </source>
</evidence>
<proteinExistence type="predicted"/>
<evidence type="ECO:0000313" key="2">
    <source>
        <dbReference type="EMBL" id="KTC86886.1"/>
    </source>
</evidence>
<dbReference type="Proteomes" id="UP000054742">
    <property type="component" value="Unassembled WGS sequence"/>
</dbReference>
<dbReference type="AlphaFoldDB" id="A0A0W0SU39"/>
<comment type="caution">
    <text evidence="2">The sequence shown here is derived from an EMBL/GenBank/DDBJ whole genome shotgun (WGS) entry which is preliminary data.</text>
</comment>
<gene>
    <name evidence="2" type="ORF">Lbru_0115</name>
</gene>
<keyword evidence="3" id="KW-1185">Reference proteome</keyword>
<feature type="signal peptide" evidence="1">
    <location>
        <begin position="1"/>
        <end position="19"/>
    </location>
</feature>
<sequence>MKKVVLCLLGGLALTNAQASQGLCGYRDYFHLDDSAHPGIFIVSAHSSSDIYLNVIGPRSFEIRDTVQCKSGYAHVTVAYDAYNWCVLDIKDGPYMMHPSVRASCHGMSYNGIDYDGFNSYSYSIKLD</sequence>
<name>A0A0W0SU39_9GAMM</name>
<dbReference type="RefSeq" id="WP_058440238.1">
    <property type="nucleotide sequence ID" value="NZ_CAAAHU010000001.1"/>
</dbReference>
<organism evidence="2 3">
    <name type="scientific">Legionella brunensis</name>
    <dbReference type="NCBI Taxonomy" id="29422"/>
    <lineage>
        <taxon>Bacteria</taxon>
        <taxon>Pseudomonadati</taxon>
        <taxon>Pseudomonadota</taxon>
        <taxon>Gammaproteobacteria</taxon>
        <taxon>Legionellales</taxon>
        <taxon>Legionellaceae</taxon>
        <taxon>Legionella</taxon>
    </lineage>
</organism>
<keyword evidence="1" id="KW-0732">Signal</keyword>
<accession>A0A0W0SU39</accession>
<reference evidence="2 3" key="1">
    <citation type="submission" date="2015-11" db="EMBL/GenBank/DDBJ databases">
        <title>Genomic analysis of 38 Legionella species identifies large and diverse effector repertoires.</title>
        <authorList>
            <person name="Burstein D."/>
            <person name="Amaro F."/>
            <person name="Zusman T."/>
            <person name="Lifshitz Z."/>
            <person name="Cohen O."/>
            <person name="Gilbert J.A."/>
            <person name="Pupko T."/>
            <person name="Shuman H.A."/>
            <person name="Segal G."/>
        </authorList>
    </citation>
    <scope>NUCLEOTIDE SEQUENCE [LARGE SCALE GENOMIC DNA]</scope>
    <source>
        <strain evidence="2 3">ATCC 43878</strain>
    </source>
</reference>